<accession>E8LIS8</accession>
<dbReference type="Gene3D" id="1.20.1280.80">
    <property type="match status" value="1"/>
</dbReference>
<evidence type="ECO:0000313" key="5">
    <source>
        <dbReference type="Proteomes" id="UP000018458"/>
    </source>
</evidence>
<dbReference type="eggNOG" id="ENOG5032VH1">
    <property type="taxonomic scope" value="Bacteria"/>
</dbReference>
<reference evidence="4 5" key="1">
    <citation type="submission" date="2011-01" db="EMBL/GenBank/DDBJ databases">
        <authorList>
            <person name="Weinstock G."/>
            <person name="Sodergren E."/>
            <person name="Clifton S."/>
            <person name="Fulton L."/>
            <person name="Fulton B."/>
            <person name="Courtney L."/>
            <person name="Fronick C."/>
            <person name="Harrison M."/>
            <person name="Strong C."/>
            <person name="Farmer C."/>
            <person name="Delahaunty K."/>
            <person name="Markovic C."/>
            <person name="Hall O."/>
            <person name="Minx P."/>
            <person name="Tomlinson C."/>
            <person name="Mitreva M."/>
            <person name="Hou S."/>
            <person name="Chen J."/>
            <person name="Wollam A."/>
            <person name="Pepin K.H."/>
            <person name="Johnson M."/>
            <person name="Bhonagiri V."/>
            <person name="Zhang X."/>
            <person name="Suruliraj S."/>
            <person name="Warren W."/>
            <person name="Chinwalla A."/>
            <person name="Mardis E.R."/>
            <person name="Wilson R.K."/>
        </authorList>
    </citation>
    <scope>NUCLEOTIDE SEQUENCE [LARGE SCALE GENOMIC DNA]</scope>
    <source>
        <strain evidence="5">DSM 22608 / JCM 16073 / KCTC 15190 / YIT 12066</strain>
    </source>
</reference>
<dbReference type="Pfam" id="PF09059">
    <property type="entry name" value="TyeA"/>
    <property type="match status" value="1"/>
</dbReference>
<dbReference type="InterPro" id="IPR038347">
    <property type="entry name" value="TyeA_sf"/>
</dbReference>
<name>E8LIS8_SUCHY</name>
<dbReference type="Proteomes" id="UP000018458">
    <property type="component" value="Unassembled WGS sequence"/>
</dbReference>
<dbReference type="InterPro" id="IPR013351">
    <property type="entry name" value="T3SS_TyeA-rel"/>
</dbReference>
<proteinExistence type="predicted"/>
<dbReference type="InterPro" id="IPR010812">
    <property type="entry name" value="HrpJ-like"/>
</dbReference>
<dbReference type="EMBL" id="AEVO01000028">
    <property type="protein sequence ID" value="EFY07552.1"/>
    <property type="molecule type" value="Genomic_DNA"/>
</dbReference>
<evidence type="ECO:0000313" key="4">
    <source>
        <dbReference type="EMBL" id="EFY07552.1"/>
    </source>
</evidence>
<dbReference type="SUPFAM" id="SSF140591">
    <property type="entry name" value="Type III secretion system domain"/>
    <property type="match status" value="2"/>
</dbReference>
<gene>
    <name evidence="4" type="ORF">HMPREF9444_00599</name>
</gene>
<sequence>MNDVRGINNAASLVQEGISSAHAAKSNVGELSGAAVQVAESPEASLADSAEELTFARDNSKQTKLKDRKQKQAALNLEEKIEKMKQAFELQTDNDDRNQKSKLLEDLRAGKENRESMLNRLKEQGGHPASNYFFLLQYADNEKDPSFAEKIKDLAQALYTDEKSEIDACINTISVAGHNDLSSSFDLCLSYSELSHDCKTPVEMLHYIEKKFGADKVDAGIDFMFEALSADLASVNQSQEQVLLESVGTSLSLARSINGASVILNGFVERFDKIYHLDSGNLNGFSLLERMLKLSEQKFIQTSQVRSLYTEVPKQDPETEVLMAQDLLNKSRELGSEVFFGVENRAHVIDAVQNLVDKLIEKEDEWLEQGGN</sequence>
<dbReference type="GO" id="GO:0019867">
    <property type="term" value="C:outer membrane"/>
    <property type="evidence" value="ECO:0007669"/>
    <property type="project" value="InterPro"/>
</dbReference>
<dbReference type="AlphaFoldDB" id="E8LIS8"/>
<feature type="domain" description="Type III secretion system effector delivery regulator TyeA" evidence="3">
    <location>
        <begin position="287"/>
        <end position="365"/>
    </location>
</feature>
<keyword evidence="5" id="KW-1185">Reference proteome</keyword>
<comment type="caution">
    <text evidence="4">The sequence shown here is derived from an EMBL/GenBank/DDBJ whole genome shotgun (WGS) entry which is preliminary data.</text>
</comment>
<keyword evidence="1" id="KW-0175">Coiled coil</keyword>
<evidence type="ECO:0000256" key="1">
    <source>
        <dbReference type="SAM" id="Coils"/>
    </source>
</evidence>
<dbReference type="NCBIfam" id="TIGR02511">
    <property type="entry name" value="type_III_tyeA"/>
    <property type="match status" value="1"/>
</dbReference>
<evidence type="ECO:0000259" key="2">
    <source>
        <dbReference type="Pfam" id="PF07201"/>
    </source>
</evidence>
<dbReference type="Pfam" id="PF07201">
    <property type="entry name" value="HrpJ"/>
    <property type="match status" value="1"/>
</dbReference>
<dbReference type="GO" id="GO:0046903">
    <property type="term" value="P:secretion"/>
    <property type="evidence" value="ECO:0007669"/>
    <property type="project" value="InterPro"/>
</dbReference>
<dbReference type="HOGENOM" id="CLU_043029_1_0_6"/>
<evidence type="ECO:0000259" key="3">
    <source>
        <dbReference type="Pfam" id="PF09059"/>
    </source>
</evidence>
<dbReference type="STRING" id="762983.HMPREF9444_00599"/>
<organism evidence="4 5">
    <name type="scientific">Succinatimonas hippei (strain DSM 22608 / JCM 16073 / KCTC 15190 / YIT 12066)</name>
    <dbReference type="NCBI Taxonomy" id="762983"/>
    <lineage>
        <taxon>Bacteria</taxon>
        <taxon>Pseudomonadati</taxon>
        <taxon>Pseudomonadota</taxon>
        <taxon>Gammaproteobacteria</taxon>
        <taxon>Aeromonadales</taxon>
        <taxon>Succinivibrionaceae</taxon>
        <taxon>Succinatimonas</taxon>
    </lineage>
</organism>
<dbReference type="RefSeq" id="WP_009142816.1">
    <property type="nucleotide sequence ID" value="NZ_GL830966.1"/>
</dbReference>
<feature type="domain" description="Hypersensitivity response secretion-like HrpJ" evidence="2">
    <location>
        <begin position="61"/>
        <end position="176"/>
    </location>
</feature>
<dbReference type="InterPro" id="IPR015144">
    <property type="entry name" value="T3SS_TyeA"/>
</dbReference>
<dbReference type="OrthoDB" id="5810262at2"/>
<protein>
    <submittedName>
        <fullName evidence="4">Type III secretion regulator YopN/LcrE/InvE/MxiC</fullName>
    </submittedName>
</protein>
<feature type="coiled-coil region" evidence="1">
    <location>
        <begin position="67"/>
        <end position="124"/>
    </location>
</feature>